<dbReference type="Proteomes" id="UP001164726">
    <property type="component" value="Chromosome"/>
</dbReference>
<comment type="subcellular location">
    <subcellularLocation>
        <location evidence="2">Cytoplasm</location>
    </subcellularLocation>
</comment>
<dbReference type="NCBIfam" id="NF011494">
    <property type="entry name" value="PRK14902.1"/>
    <property type="match status" value="1"/>
</dbReference>
<dbReference type="InterPro" id="IPR001678">
    <property type="entry name" value="MeTrfase_RsmB-F_NOP2_dom"/>
</dbReference>
<evidence type="ECO:0000313" key="17">
    <source>
        <dbReference type="Proteomes" id="UP001164726"/>
    </source>
</evidence>
<name>A0A9E8RZR9_9BACI</name>
<dbReference type="AlphaFoldDB" id="A0A9E8RZR9"/>
<dbReference type="RefSeq" id="WP_275421841.1">
    <property type="nucleotide sequence ID" value="NZ_CP106877.1"/>
</dbReference>
<dbReference type="FunFam" id="3.40.50.150:FF:000022">
    <property type="entry name" value="Ribosomal RNA small subunit methyltransferase B"/>
    <property type="match status" value="1"/>
</dbReference>
<evidence type="ECO:0000256" key="7">
    <source>
        <dbReference type="ARBA" id="ARBA00022603"/>
    </source>
</evidence>
<evidence type="ECO:0000256" key="14">
    <source>
        <dbReference type="PROSITE-ProRule" id="PRU01023"/>
    </source>
</evidence>
<dbReference type="CDD" id="cd02440">
    <property type="entry name" value="AdoMet_MTases"/>
    <property type="match status" value="1"/>
</dbReference>
<evidence type="ECO:0000256" key="11">
    <source>
        <dbReference type="ARBA" id="ARBA00030399"/>
    </source>
</evidence>
<evidence type="ECO:0000256" key="5">
    <source>
        <dbReference type="ARBA" id="ARBA00022490"/>
    </source>
</evidence>
<dbReference type="GO" id="GO:0005737">
    <property type="term" value="C:cytoplasm"/>
    <property type="evidence" value="ECO:0007669"/>
    <property type="project" value="UniProtKB-SubCell"/>
</dbReference>
<evidence type="ECO:0000256" key="6">
    <source>
        <dbReference type="ARBA" id="ARBA00022552"/>
    </source>
</evidence>
<feature type="binding site" evidence="14">
    <location>
        <position position="311"/>
    </location>
    <ligand>
        <name>S-adenosyl-L-methionine</name>
        <dbReference type="ChEBI" id="CHEBI:59789"/>
    </ligand>
</feature>
<dbReference type="Gene3D" id="3.40.50.150">
    <property type="entry name" value="Vaccinia Virus protein VP39"/>
    <property type="match status" value="1"/>
</dbReference>
<gene>
    <name evidence="16" type="primary">rsmB</name>
    <name evidence="16" type="ORF">OE105_06015</name>
</gene>
<dbReference type="NCBIfam" id="TIGR00446">
    <property type="entry name" value="nop2p"/>
    <property type="match status" value="1"/>
</dbReference>
<evidence type="ECO:0000256" key="12">
    <source>
        <dbReference type="ARBA" id="ARBA00031088"/>
    </source>
</evidence>
<dbReference type="InterPro" id="IPR035926">
    <property type="entry name" value="NusB-like_sf"/>
</dbReference>
<comment type="catalytic activity">
    <reaction evidence="13">
        <text>cytidine(967) in 16S rRNA + S-adenosyl-L-methionine = 5-methylcytidine(967) in 16S rRNA + S-adenosyl-L-homocysteine + H(+)</text>
        <dbReference type="Rhea" id="RHEA:42748"/>
        <dbReference type="Rhea" id="RHEA-COMP:10219"/>
        <dbReference type="Rhea" id="RHEA-COMP:10220"/>
        <dbReference type="ChEBI" id="CHEBI:15378"/>
        <dbReference type="ChEBI" id="CHEBI:57856"/>
        <dbReference type="ChEBI" id="CHEBI:59789"/>
        <dbReference type="ChEBI" id="CHEBI:74483"/>
        <dbReference type="ChEBI" id="CHEBI:82748"/>
        <dbReference type="EC" id="2.1.1.176"/>
    </reaction>
</comment>
<dbReference type="EMBL" id="CP106877">
    <property type="protein sequence ID" value="WAA13653.1"/>
    <property type="molecule type" value="Genomic_DNA"/>
</dbReference>
<dbReference type="EC" id="2.1.1.176" evidence="4"/>
<organism evidence="16 17">
    <name type="scientific">Fervidibacillus halotolerans</name>
    <dbReference type="NCBI Taxonomy" id="2980027"/>
    <lineage>
        <taxon>Bacteria</taxon>
        <taxon>Bacillati</taxon>
        <taxon>Bacillota</taxon>
        <taxon>Bacilli</taxon>
        <taxon>Bacillales</taxon>
        <taxon>Bacillaceae</taxon>
        <taxon>Fervidibacillus</taxon>
    </lineage>
</organism>
<keyword evidence="6" id="KW-0698">rRNA processing</keyword>
<dbReference type="GO" id="GO:0003723">
    <property type="term" value="F:RNA binding"/>
    <property type="evidence" value="ECO:0007669"/>
    <property type="project" value="UniProtKB-UniRule"/>
</dbReference>
<proteinExistence type="inferred from homology"/>
<evidence type="ECO:0000256" key="3">
    <source>
        <dbReference type="ARBA" id="ARBA00007494"/>
    </source>
</evidence>
<dbReference type="InterPro" id="IPR006027">
    <property type="entry name" value="NusB_RsmB_TIM44"/>
</dbReference>
<evidence type="ECO:0000259" key="15">
    <source>
        <dbReference type="PROSITE" id="PS51686"/>
    </source>
</evidence>
<keyword evidence="9 14" id="KW-0949">S-adenosyl-L-methionine</keyword>
<dbReference type="PANTHER" id="PTHR22807">
    <property type="entry name" value="NOP2 YEAST -RELATED NOL1/NOP2/FMU SUN DOMAIN-CONTAINING"/>
    <property type="match status" value="1"/>
</dbReference>
<dbReference type="PRINTS" id="PR02008">
    <property type="entry name" value="RCMTFAMILY"/>
</dbReference>
<dbReference type="FunFam" id="3.30.70.1170:FF:000003">
    <property type="entry name" value="16S rRNA (Cytosine(967)-C(5))-methyltransferase RsmB"/>
    <property type="match status" value="1"/>
</dbReference>
<dbReference type="Pfam" id="PF01189">
    <property type="entry name" value="Methyltr_RsmB-F"/>
    <property type="match status" value="1"/>
</dbReference>
<reference evidence="16" key="1">
    <citation type="submission" date="2022-09" db="EMBL/GenBank/DDBJ databases">
        <title>Complete Genomes of Fervidibacillus albus and Fervidibacillus halotolerans isolated from tidal flat sediments.</title>
        <authorList>
            <person name="Kwon K.K."/>
            <person name="Yang S.-H."/>
            <person name="Park M.J."/>
            <person name="Oh H.-M."/>
        </authorList>
    </citation>
    <scope>NUCLEOTIDE SEQUENCE</scope>
    <source>
        <strain evidence="16">MEBiC13594</strain>
    </source>
</reference>
<keyword evidence="5" id="KW-0963">Cytoplasm</keyword>
<evidence type="ECO:0000256" key="1">
    <source>
        <dbReference type="ARBA" id="ARBA00002724"/>
    </source>
</evidence>
<dbReference type="KEGG" id="fhl:OE105_06015"/>
<dbReference type="Gene3D" id="3.30.70.1170">
    <property type="entry name" value="Sun protein, domain 3"/>
    <property type="match status" value="1"/>
</dbReference>
<dbReference type="GO" id="GO:0006355">
    <property type="term" value="P:regulation of DNA-templated transcription"/>
    <property type="evidence" value="ECO:0007669"/>
    <property type="project" value="InterPro"/>
</dbReference>
<evidence type="ECO:0000256" key="4">
    <source>
        <dbReference type="ARBA" id="ARBA00012140"/>
    </source>
</evidence>
<evidence type="ECO:0000256" key="10">
    <source>
        <dbReference type="ARBA" id="ARBA00022884"/>
    </source>
</evidence>
<dbReference type="InterPro" id="IPR023267">
    <property type="entry name" value="RCMT"/>
</dbReference>
<keyword evidence="10 14" id="KW-0694">RNA-binding</keyword>
<dbReference type="PROSITE" id="PS01153">
    <property type="entry name" value="NOL1_NOP2_SUN"/>
    <property type="match status" value="1"/>
</dbReference>
<dbReference type="SUPFAM" id="SSF53335">
    <property type="entry name" value="S-adenosyl-L-methionine-dependent methyltransferases"/>
    <property type="match status" value="1"/>
</dbReference>
<dbReference type="SUPFAM" id="SSF48013">
    <property type="entry name" value="NusB-like"/>
    <property type="match status" value="1"/>
</dbReference>
<dbReference type="InterPro" id="IPR049560">
    <property type="entry name" value="MeTrfase_RsmB-F_NOP2_cat"/>
</dbReference>
<dbReference type="InterPro" id="IPR018314">
    <property type="entry name" value="RsmB/NOL1/NOP2-like_CS"/>
</dbReference>
<dbReference type="FunFam" id="1.10.940.10:FF:000006">
    <property type="entry name" value="16S rRNA (Cytosine(967)-C(5))-methyltransferase RsmB"/>
    <property type="match status" value="1"/>
</dbReference>
<feature type="binding site" evidence="14">
    <location>
        <begin position="260"/>
        <end position="266"/>
    </location>
    <ligand>
        <name>S-adenosyl-L-methionine</name>
        <dbReference type="ChEBI" id="CHEBI:59789"/>
    </ligand>
</feature>
<feature type="domain" description="SAM-dependent MTase RsmB/NOP-type" evidence="15">
    <location>
        <begin position="171"/>
        <end position="447"/>
    </location>
</feature>
<dbReference type="Gene3D" id="1.10.940.10">
    <property type="entry name" value="NusB-like"/>
    <property type="match status" value="1"/>
</dbReference>
<dbReference type="InterPro" id="IPR004573">
    <property type="entry name" value="rRNA_ssu_MeTfrase_B"/>
</dbReference>
<evidence type="ECO:0000256" key="8">
    <source>
        <dbReference type="ARBA" id="ARBA00022679"/>
    </source>
</evidence>
<dbReference type="InterPro" id="IPR029063">
    <property type="entry name" value="SAM-dependent_MTases_sf"/>
</dbReference>
<keyword evidence="17" id="KW-1185">Reference proteome</keyword>
<feature type="binding site" evidence="14">
    <location>
        <position position="330"/>
    </location>
    <ligand>
        <name>S-adenosyl-L-methionine</name>
        <dbReference type="ChEBI" id="CHEBI:59789"/>
    </ligand>
</feature>
<dbReference type="PROSITE" id="PS51686">
    <property type="entry name" value="SAM_MT_RSMB_NOP"/>
    <property type="match status" value="1"/>
</dbReference>
<keyword evidence="8 14" id="KW-0808">Transferase</keyword>
<comment type="function">
    <text evidence="1">Specifically methylates the cytosine at position 967 (m5C967) of 16S rRNA.</text>
</comment>
<dbReference type="Pfam" id="PF22458">
    <property type="entry name" value="RsmF-B_ferredox"/>
    <property type="match status" value="1"/>
</dbReference>
<evidence type="ECO:0000313" key="16">
    <source>
        <dbReference type="EMBL" id="WAA13653.1"/>
    </source>
</evidence>
<comment type="similarity">
    <text evidence="3 14">Belongs to the class I-like SAM-binding methyltransferase superfamily. RsmB/NOP family.</text>
</comment>
<dbReference type="GO" id="GO:0008649">
    <property type="term" value="F:rRNA methyltransferase activity"/>
    <property type="evidence" value="ECO:0007669"/>
    <property type="project" value="InterPro"/>
</dbReference>
<dbReference type="NCBIfam" id="TIGR00563">
    <property type="entry name" value="rsmB"/>
    <property type="match status" value="1"/>
</dbReference>
<feature type="binding site" evidence="14">
    <location>
        <position position="284"/>
    </location>
    <ligand>
        <name>S-adenosyl-L-methionine</name>
        <dbReference type="ChEBI" id="CHEBI:59789"/>
    </ligand>
</feature>
<protein>
    <recommendedName>
        <fullName evidence="4">16S rRNA (cytosine(967)-C(5))-methyltransferase</fullName>
        <ecNumber evidence="4">2.1.1.176</ecNumber>
    </recommendedName>
    <alternativeName>
        <fullName evidence="11">16S rRNA m5C967 methyltransferase</fullName>
    </alternativeName>
    <alternativeName>
        <fullName evidence="12">rRNA (cytosine-C(5)-)-methyltransferase RsmB</fullName>
    </alternativeName>
</protein>
<dbReference type="Pfam" id="PF01029">
    <property type="entry name" value="NusB"/>
    <property type="match status" value="1"/>
</dbReference>
<evidence type="ECO:0000256" key="2">
    <source>
        <dbReference type="ARBA" id="ARBA00004496"/>
    </source>
</evidence>
<dbReference type="InterPro" id="IPR054728">
    <property type="entry name" value="RsmB-like_ferredoxin"/>
</dbReference>
<accession>A0A9E8RZR9</accession>
<sequence length="448" mass="51015">MTNRKGIREVALDILESIEKKSSYSNLLLKHAIEKYNVSKKDANLLTEMIYGTLQRKLTIDYYLQPFIKKTKKIEPWVMILLRLSVYQFAYLSKIPDHAIIHEAVEIGKKRGHKGIASFINGVLRSIQRKGLPSIESFTDPIDRLAIETSHPKWLVQKWVDQFGMDQTTQMCYENNTPPKQTARINRWKTSPQNVIDRLKQEGIDVKLSEHLPNAIQISQGHLASTFAFQKGWISIQDESSMLVGFAIDPKEGERILDTCSAPGGKATDMAERMNNTGTIIACDLHSHKLKLIEENKRRLGLTNIETIKCDARKASAIFPPESFDRILVDAPCSGLGVIRRKPEIKYTKSEEDIQNLVKIQKEILHDAAKLVKKGGLLVYSTCTVVKEENEEVAEHFLKTHPDFERDTTFADRLPQSVQPFIQGNRLQLFPQNLQSDGFFIASFKKKV</sequence>
<dbReference type="InterPro" id="IPR011023">
    <property type="entry name" value="Nop2p"/>
</dbReference>
<evidence type="ECO:0000256" key="13">
    <source>
        <dbReference type="ARBA" id="ARBA00047283"/>
    </source>
</evidence>
<feature type="active site" description="Nucleophile" evidence="14">
    <location>
        <position position="383"/>
    </location>
</feature>
<keyword evidence="7 14" id="KW-0489">Methyltransferase</keyword>
<dbReference type="PANTHER" id="PTHR22807:SF53">
    <property type="entry name" value="RIBOSOMAL RNA SMALL SUBUNIT METHYLTRANSFERASE B-RELATED"/>
    <property type="match status" value="1"/>
</dbReference>
<evidence type="ECO:0000256" key="9">
    <source>
        <dbReference type="ARBA" id="ARBA00022691"/>
    </source>
</evidence>